<name>A0A6P7YAR6_9AMPH</name>
<dbReference type="Proteomes" id="UP000515156">
    <property type="component" value="Chromosome 5"/>
</dbReference>
<evidence type="ECO:0000256" key="3">
    <source>
        <dbReference type="SAM" id="MobiDB-lite"/>
    </source>
</evidence>
<keyword evidence="5" id="KW-1185">Reference proteome</keyword>
<sequence>MSGRWRAGSWQDGMAKGFSRLFSRSPAAARQSKDGERPEPSQKVGSSSAVSGEERDSPGQDSELFQDSQRVDENSCSSDTEENPRVQEVTSTHESPVVPPNLKTADSDKQSKDPFLQFLGQLFHFTPKSDLKRESKLFAVKDDDCKAEEDLEGQRSHEGEGQVNTDQAKDLSSTCPSTNREAAASSLTPASSQDTEEGSASEITDAQMQVKYKESAPAVTYATYRGSQQIRKLLRRRTHMQNVSSERQETPGTDTGIVTKNGNLENVTVPNAETEGCLSEKEVKDEAEPGWKRTDNERHASNSLAPENCSSTSETSLPSNNTGEARTVPVCNQLYCPESISQSEANSEISLNSSCQDTFTLDVDLTNNKLDEKESIANGLMEKDFQPVANISGLENVTNSCFQASNQEVMQNEIKSISNKKRWQINENLKLTDSLCSDQITGESELQKDPHISQENSVLQMNTTPETTKESTSDNQTLNTVETGQTVRVKENVQKMQDHKLGIRFASHESTSSDRFIEVQHERENSRAFEDFDSSKDTYTPEKTKQTTVFEYKSESTRNVSPDTVESRRASVAETSQGLGDANYAKFPDPALETDNATPARLSLETEAFQVDLFPLTVQVPMETIPHIKSDQHLTKADCVNGAETSLYISRPSDVHLTKTSVPEVLSYIDHSSIAIHTSAFGDISMDKTSTLTHSPDDNSEINLASSAPLSDCETVAKITPPAFVSEDDSLAKISPPAPLSENDSVINISPPFLLTEDDTVANISPSGPVSEHDTVAKISPPAHLSEGNTIAKIAPSALVSEDNSVAKISLPALVSEADNVSKISPSSPVSEVDSVVNIFPPTPVSEGDTVIKIFPLTFVSEDVAVAKVSSPTLLSEGDPSAGTLFLAYAPNYPSMDKGLTSSDVSLTKVLVKSIDVNKVKILSHSMDPEVIHVSKIEPSALEPEYICLANLSPLSNESPDAASANISPTLESGDVTLNNISAPDFINDSIHRVEVSPSSMMNGNDSIVTFPTSKSDDINKYMIVTESDKKITSSVELKNVSLSDMCPHALKSTVASTATTSVSALRLEGSNQTKIKNPALDSKNISMEAEFLNATVAKSASSLGSKDAIIVKPLPSGIYHVECLDTMSPETKLINKGINGKDVNHTEMKAREFASVSKTSTTHWQPSLGISEIEPSFLSPEARKVACQDEVRYNAEHVSQFLLNTAEKIVGDILHSAMEDIKANQATPTYRLHEKMATSVPSSNFNGKSGEIIQFTKDVDQSSKIPERSLDENYIETPLPLERNEAFQGVLHTGADNENRSFNSTEKVDMHDLFVLKAKEIVNVAINLAKQKVISEQLEVNFDKIHNSNVLTSHTGMSEGPEAMLTLKIEDIINKPSRTKTSEQFSGFFKISGAENYSVPLSLQSVMNCTDLKTKTGEMVQNSMHFIPKNGIMCPDRKAAVGWDPAGISKDLLVRAASEVEIVIEKCNKNNFIKPTGRHQTAHGANRLVSLQMLQTELSSEITELKALPITEGDTDTENLPITVNEDTCPSSETLEGWNCLRLSHTDQPDPKSSFVLQYNDPLEDDEQTMETETHDFLTQNLPVTGFQHYTECEEMEGEDNPSCHDEENNELPEMCGTDDLDSFLAIQAKRFRVYPFSLSPIYEDDSSQEDIISTSGSPCYTSEISTLDSAKQASSILSLLQSVSDRLKNNSRLHEEEESCEEKMPLHYEVLPACEWTDQIKTRELSDEPENVPFSNIPPVTSLDPSVSNQQRNKCQKKLSLARVLTDPSHSVPESDTGPRSSAASRSVYYQYLQAAKTYSFDNEVKLGSIFEDMLLPKEPPEEDFLKAALLVNHIDREGLKCNPRPGKMVIYNVSGSKNKLEICGDVLNATSWTFSDETLIRVVRGCWILYDKPMFQGQTCVLEEGETVVTDLWDFNSRRLDPSIIVIGSVRRVQKDSEVPEVEIFPQTCPADEPICVQSEVARLTDSHISIKAGVWLAYSDCHYEGQAYVLEAGQSLSSSLSAEADVKSLRPLKMGGLKVQMPMDPRMVLYEKANFSGWTQELTEHLYMLSDLPSTEREFPGISSIRVIGGVWVAYEKERYKGQQYLLEEGEYEDWQVWGGAGNTLSSFRYIQADFLEPSVSLFEMDIDGKKLDIVNREIPDLEEAGFGTETRSIYVQNGVWVAYQQKHYSGKQYVLEKGRYKNCVDWGASDNTILSIRPVMLEPLGRKEPQHLLKAYNQENFQGMCVDVTAEVSDFVSPSSIKVLRGCWLLGYKFEMADYYCVLEEGHYPNLASCGCPTADIKFLQPVEHVFAEPSISLFALDSCEGRELHFEDAAHSILNEDLHFYTQSVRVESGLWIMYEGASFLGRQVLLEPCEIPNWMQFSGWKAVGSLRPVRQPTVYLRIKNQAEEKYLTVTGKLKDIRASSVCLSAWNGKDTQIWYYRRGLIKSKVMGACLDVIGGREVPGSKVALWIEHGKPRQKWKFHKDGTISCYLNDQLLLDVKGGKYYDKTHIVVNHPLGDKLLQKWAIEIL</sequence>
<feature type="domain" description="Beta/gamma crystallin 'Greek key'" evidence="4">
    <location>
        <begin position="2074"/>
        <end position="2116"/>
    </location>
</feature>
<dbReference type="OrthoDB" id="9895617at2759"/>
<protein>
    <submittedName>
        <fullName evidence="6">Very large A-kinase anchor protein</fullName>
    </submittedName>
</protein>
<dbReference type="KEGG" id="muo:115470755"/>
<feature type="domain" description="Beta/gamma crystallin 'Greek key'" evidence="4">
    <location>
        <begin position="2340"/>
        <end position="2381"/>
    </location>
</feature>
<dbReference type="SUPFAM" id="SSF50370">
    <property type="entry name" value="Ricin B-like lectins"/>
    <property type="match status" value="1"/>
</dbReference>
<evidence type="ECO:0000256" key="2">
    <source>
        <dbReference type="ARBA" id="ARBA00022737"/>
    </source>
</evidence>
<dbReference type="GO" id="GO:0005212">
    <property type="term" value="F:structural constituent of eye lens"/>
    <property type="evidence" value="ECO:0007669"/>
    <property type="project" value="TreeGrafter"/>
</dbReference>
<dbReference type="RefSeq" id="XP_030060120.1">
    <property type="nucleotide sequence ID" value="XM_030204260.1"/>
</dbReference>
<feature type="compositionally biased region" description="Basic and acidic residues" evidence="3">
    <location>
        <begin position="31"/>
        <end position="40"/>
    </location>
</feature>
<dbReference type="FunFam" id="2.60.20.10:FF:000010">
    <property type="entry name" value="very large A-kinase anchor protein"/>
    <property type="match status" value="1"/>
</dbReference>
<evidence type="ECO:0000313" key="6">
    <source>
        <dbReference type="RefSeq" id="XP_030060120.1"/>
    </source>
</evidence>
<feature type="compositionally biased region" description="Polar residues" evidence="3">
    <location>
        <begin position="162"/>
        <end position="193"/>
    </location>
</feature>
<evidence type="ECO:0000256" key="1">
    <source>
        <dbReference type="ARBA" id="ARBA00009646"/>
    </source>
</evidence>
<feature type="region of interest" description="Disordered" evidence="3">
    <location>
        <begin position="279"/>
        <end position="323"/>
    </location>
</feature>
<dbReference type="GO" id="GO:0007601">
    <property type="term" value="P:visual perception"/>
    <property type="evidence" value="ECO:0007669"/>
    <property type="project" value="TreeGrafter"/>
</dbReference>
<feature type="region of interest" description="Disordered" evidence="3">
    <location>
        <begin position="239"/>
        <end position="261"/>
    </location>
</feature>
<feature type="compositionally biased region" description="Polar residues" evidence="3">
    <location>
        <begin position="1745"/>
        <end position="1754"/>
    </location>
</feature>
<dbReference type="CDD" id="cd23463">
    <property type="entry name" value="beta-trefoil_Ricin_vlAKAP"/>
    <property type="match status" value="1"/>
</dbReference>
<dbReference type="InterPro" id="IPR050252">
    <property type="entry name" value="Beta/Gamma-Crystallin"/>
</dbReference>
<feature type="region of interest" description="Disordered" evidence="3">
    <location>
        <begin position="140"/>
        <end position="205"/>
    </location>
</feature>
<reference evidence="6" key="1">
    <citation type="submission" date="2025-08" db="UniProtKB">
        <authorList>
            <consortium name="RefSeq"/>
        </authorList>
    </citation>
    <scope>IDENTIFICATION</scope>
</reference>
<dbReference type="FunCoup" id="A0A6P7YAR6">
    <property type="interactions" value="331"/>
</dbReference>
<gene>
    <name evidence="6" type="primary">CRYBG3</name>
</gene>
<dbReference type="Pfam" id="PF00030">
    <property type="entry name" value="Crystall"/>
    <property type="match status" value="5"/>
</dbReference>
<feature type="compositionally biased region" description="Basic and acidic residues" evidence="3">
    <location>
        <begin position="279"/>
        <end position="300"/>
    </location>
</feature>
<dbReference type="SMART" id="SM00458">
    <property type="entry name" value="RICIN"/>
    <property type="match status" value="1"/>
</dbReference>
<feature type="domain" description="Beta/gamma crystallin 'Greek key'" evidence="4">
    <location>
        <begin position="2029"/>
        <end position="2073"/>
    </location>
</feature>
<dbReference type="GeneID" id="115470755"/>
<organism evidence="5 6">
    <name type="scientific">Microcaecilia unicolor</name>
    <dbReference type="NCBI Taxonomy" id="1415580"/>
    <lineage>
        <taxon>Eukaryota</taxon>
        <taxon>Metazoa</taxon>
        <taxon>Chordata</taxon>
        <taxon>Craniata</taxon>
        <taxon>Vertebrata</taxon>
        <taxon>Euteleostomi</taxon>
        <taxon>Amphibia</taxon>
        <taxon>Gymnophiona</taxon>
        <taxon>Siphonopidae</taxon>
        <taxon>Microcaecilia</taxon>
    </lineage>
</organism>
<dbReference type="Pfam" id="PF00652">
    <property type="entry name" value="Ricin_B_lectin"/>
    <property type="match status" value="1"/>
</dbReference>
<evidence type="ECO:0000259" key="4">
    <source>
        <dbReference type="PROSITE" id="PS50915"/>
    </source>
</evidence>
<dbReference type="PANTHER" id="PTHR11818:SF38">
    <property type="entry name" value="VERY LARGE A-KINASE ANCHOR PROTEIN"/>
    <property type="match status" value="1"/>
</dbReference>
<dbReference type="SMART" id="SM00247">
    <property type="entry name" value="XTALbg"/>
    <property type="match status" value="5"/>
</dbReference>
<feature type="domain" description="Beta/gamma crystallin 'Greek key'" evidence="4">
    <location>
        <begin position="1977"/>
        <end position="2017"/>
    </location>
</feature>
<dbReference type="PANTHER" id="PTHR11818">
    <property type="entry name" value="BETA/GAMMA CRYSTALLIN"/>
    <property type="match status" value="1"/>
</dbReference>
<feature type="region of interest" description="Disordered" evidence="3">
    <location>
        <begin position="1"/>
        <end position="109"/>
    </location>
</feature>
<feature type="compositionally biased region" description="Polar residues" evidence="3">
    <location>
        <begin position="59"/>
        <end position="78"/>
    </location>
</feature>
<comment type="similarity">
    <text evidence="1">Belongs to the beta/gamma-crystallin family.</text>
</comment>
<feature type="domain" description="Beta/gamma crystallin 'Greek key'" evidence="4">
    <location>
        <begin position="1888"/>
        <end position="1937"/>
    </location>
</feature>
<feature type="compositionally biased region" description="Polar residues" evidence="3">
    <location>
        <begin position="240"/>
        <end position="261"/>
    </location>
</feature>
<dbReference type="FunFam" id="2.60.20.10:FF:000006">
    <property type="entry name" value="Very large A-kinase anchor protein"/>
    <property type="match status" value="1"/>
</dbReference>
<feature type="region of interest" description="Disordered" evidence="3">
    <location>
        <begin position="1729"/>
        <end position="1754"/>
    </location>
</feature>
<dbReference type="Gene3D" id="2.60.20.10">
    <property type="entry name" value="Crystallins"/>
    <property type="match status" value="6"/>
</dbReference>
<dbReference type="PROSITE" id="PS50231">
    <property type="entry name" value="RICIN_B_LECTIN"/>
    <property type="match status" value="1"/>
</dbReference>
<evidence type="ECO:0000313" key="5">
    <source>
        <dbReference type="Proteomes" id="UP000515156"/>
    </source>
</evidence>
<feature type="compositionally biased region" description="Polar residues" evidence="3">
    <location>
        <begin position="301"/>
        <end position="323"/>
    </location>
</feature>
<dbReference type="InterPro" id="IPR011024">
    <property type="entry name" value="G_crystallin-like"/>
</dbReference>
<dbReference type="GO" id="GO:0002088">
    <property type="term" value="P:lens development in camera-type eye"/>
    <property type="evidence" value="ECO:0007669"/>
    <property type="project" value="TreeGrafter"/>
</dbReference>
<dbReference type="PROSITE" id="PS50915">
    <property type="entry name" value="CRYSTALLIN_BETA_GAMMA"/>
    <property type="match status" value="6"/>
</dbReference>
<dbReference type="FunFam" id="2.80.10.50:FF:000038">
    <property type="entry name" value="very large A-kinase anchor protein isoform X1"/>
    <property type="match status" value="1"/>
</dbReference>
<dbReference type="PRINTS" id="PR01367">
    <property type="entry name" value="BGCRYSTALLIN"/>
</dbReference>
<proteinExistence type="inferred from homology"/>
<dbReference type="InterPro" id="IPR035992">
    <property type="entry name" value="Ricin_B-like_lectins"/>
</dbReference>
<dbReference type="InterPro" id="IPR001064">
    <property type="entry name" value="Beta/gamma_crystallin"/>
</dbReference>
<dbReference type="SUPFAM" id="SSF49695">
    <property type="entry name" value="gamma-Crystallin-like"/>
    <property type="match status" value="3"/>
</dbReference>
<dbReference type="InParanoid" id="A0A6P7YAR6"/>
<feature type="domain" description="Beta/gamma crystallin 'Greek key'" evidence="4">
    <location>
        <begin position="2163"/>
        <end position="2205"/>
    </location>
</feature>
<dbReference type="InterPro" id="IPR000772">
    <property type="entry name" value="Ricin_B_lectin"/>
</dbReference>
<accession>A0A6P7YAR6</accession>
<dbReference type="CTD" id="131544"/>
<keyword evidence="2" id="KW-0677">Repeat</keyword>
<dbReference type="Gene3D" id="2.80.10.50">
    <property type="match status" value="1"/>
</dbReference>